<keyword evidence="2" id="KW-1185">Reference proteome</keyword>
<evidence type="ECO:0000313" key="2">
    <source>
        <dbReference type="Proteomes" id="UP001365405"/>
    </source>
</evidence>
<comment type="caution">
    <text evidence="1">The sequence shown here is derived from an EMBL/GenBank/DDBJ whole genome shotgun (WGS) entry which is preliminary data.</text>
</comment>
<name>A0ABU9CEN2_9BURK</name>
<sequence length="98" mass="10436">MTMTVKLDAALEQRLRQRCAALDVPASQVIREALVQWLDSTPEPAPSAHALGEDLFGRHAGPADLASTRKAALAEVWADKAARPARTGRPGTPGAARR</sequence>
<protein>
    <recommendedName>
        <fullName evidence="3">Ribbon-helix-helix protein CopG domain-containing protein</fullName>
    </recommendedName>
</protein>
<proteinExistence type="predicted"/>
<dbReference type="Gene3D" id="1.10.1220.10">
    <property type="entry name" value="Met repressor-like"/>
    <property type="match status" value="1"/>
</dbReference>
<dbReference type="InterPro" id="IPR010985">
    <property type="entry name" value="Ribbon_hlx_hlx"/>
</dbReference>
<dbReference type="SUPFAM" id="SSF47598">
    <property type="entry name" value="Ribbon-helix-helix"/>
    <property type="match status" value="1"/>
</dbReference>
<dbReference type="Proteomes" id="UP001365405">
    <property type="component" value="Unassembled WGS sequence"/>
</dbReference>
<evidence type="ECO:0000313" key="1">
    <source>
        <dbReference type="EMBL" id="MEK8050334.1"/>
    </source>
</evidence>
<gene>
    <name evidence="1" type="ORF">AACH10_08785</name>
</gene>
<organism evidence="1 2">
    <name type="scientific">Pseudaquabacterium inlustre</name>
    <dbReference type="NCBI Taxonomy" id="2984192"/>
    <lineage>
        <taxon>Bacteria</taxon>
        <taxon>Pseudomonadati</taxon>
        <taxon>Pseudomonadota</taxon>
        <taxon>Betaproteobacteria</taxon>
        <taxon>Burkholderiales</taxon>
        <taxon>Sphaerotilaceae</taxon>
        <taxon>Pseudaquabacterium</taxon>
    </lineage>
</organism>
<dbReference type="EMBL" id="JBBUTH010000004">
    <property type="protein sequence ID" value="MEK8050334.1"/>
    <property type="molecule type" value="Genomic_DNA"/>
</dbReference>
<dbReference type="InterPro" id="IPR013321">
    <property type="entry name" value="Arc_rbn_hlx_hlx"/>
</dbReference>
<evidence type="ECO:0008006" key="3">
    <source>
        <dbReference type="Google" id="ProtNLM"/>
    </source>
</evidence>
<reference evidence="1 2" key="1">
    <citation type="submission" date="2024-04" db="EMBL/GenBank/DDBJ databases">
        <title>Novel species of the genus Ideonella isolated from streams.</title>
        <authorList>
            <person name="Lu H."/>
        </authorList>
    </citation>
    <scope>NUCLEOTIDE SEQUENCE [LARGE SCALE GENOMIC DNA]</scope>
    <source>
        <strain evidence="1 2">DXS22W</strain>
    </source>
</reference>
<accession>A0ABU9CEN2</accession>
<dbReference type="RefSeq" id="WP_341410016.1">
    <property type="nucleotide sequence ID" value="NZ_JBBUTH010000004.1"/>
</dbReference>